<dbReference type="EMBL" id="LDEV01000066">
    <property type="protein sequence ID" value="KLJ13742.1"/>
    <property type="molecule type" value="Genomic_DNA"/>
</dbReference>
<proteinExistence type="predicted"/>
<dbReference type="AlphaFoldDB" id="A0A0H1BRU5"/>
<gene>
    <name evidence="1" type="ORF">EMPG_11345</name>
</gene>
<evidence type="ECO:0000313" key="1">
    <source>
        <dbReference type="EMBL" id="KLJ13742.1"/>
    </source>
</evidence>
<dbReference type="OrthoDB" id="10534750at2759"/>
<comment type="caution">
    <text evidence="1">The sequence shown here is derived from an EMBL/GenBank/DDBJ whole genome shotgun (WGS) entry which is preliminary data.</text>
</comment>
<reference evidence="2" key="1">
    <citation type="journal article" date="2015" name="PLoS Genet.">
        <title>The dynamic genome and transcriptome of the human fungal pathogen Blastomyces and close relative Emmonsia.</title>
        <authorList>
            <person name="Munoz J.F."/>
            <person name="Gauthier G.M."/>
            <person name="Desjardins C.A."/>
            <person name="Gallo J.E."/>
            <person name="Holder J."/>
            <person name="Sullivan T.D."/>
            <person name="Marty A.J."/>
            <person name="Carmen J.C."/>
            <person name="Chen Z."/>
            <person name="Ding L."/>
            <person name="Gujja S."/>
            <person name="Magrini V."/>
            <person name="Misas E."/>
            <person name="Mitreva M."/>
            <person name="Priest M."/>
            <person name="Saif S."/>
            <person name="Whiston E.A."/>
            <person name="Young S."/>
            <person name="Zeng Q."/>
            <person name="Goldman W.E."/>
            <person name="Mardis E.R."/>
            <person name="Taylor J.W."/>
            <person name="McEwen J.G."/>
            <person name="Clay O.K."/>
            <person name="Klein B.S."/>
            <person name="Cuomo C.A."/>
        </authorList>
    </citation>
    <scope>NUCLEOTIDE SEQUENCE [LARGE SCALE GENOMIC DNA]</scope>
    <source>
        <strain evidence="2">UAMH 139</strain>
    </source>
</reference>
<organism evidence="1 2">
    <name type="scientific">Blastomyces silverae</name>
    <dbReference type="NCBI Taxonomy" id="2060906"/>
    <lineage>
        <taxon>Eukaryota</taxon>
        <taxon>Fungi</taxon>
        <taxon>Dikarya</taxon>
        <taxon>Ascomycota</taxon>
        <taxon>Pezizomycotina</taxon>
        <taxon>Eurotiomycetes</taxon>
        <taxon>Eurotiomycetidae</taxon>
        <taxon>Onygenales</taxon>
        <taxon>Ajellomycetaceae</taxon>
        <taxon>Blastomyces</taxon>
    </lineage>
</organism>
<evidence type="ECO:0000313" key="2">
    <source>
        <dbReference type="Proteomes" id="UP000053573"/>
    </source>
</evidence>
<sequence>MINQFQATLHILYQSSYPSTELPHSYKLGTNFAITLRTASPPPDVLYSEWRNHRKPQWDKFSLLPLSVDALISKIDPLVLQIENRATLLPPLNHIDPLNRNTLSAAANVDNHHLMRWNVTAVVILNAVVVGREPVDTKLSPCLSLILLFSRLGVKLEWQLFGYLSISFRCGIAYGHAWLREMTY</sequence>
<name>A0A0H1BRU5_9EURO</name>
<protein>
    <submittedName>
        <fullName evidence="1">Uncharacterized protein</fullName>
    </submittedName>
</protein>
<keyword evidence="2" id="KW-1185">Reference proteome</keyword>
<dbReference type="Proteomes" id="UP000053573">
    <property type="component" value="Unassembled WGS sequence"/>
</dbReference>
<accession>A0A0H1BRU5</accession>